<dbReference type="InParanoid" id="K1PKP9"/>
<accession>K1PKP9</accession>
<sequence>MIYLEKEDIIRCLEGSVLLDKSRTAIAFNIAVSDIIVIVKNTPGAEITKSGRIMGKVRKVAKIPMGVLTKDTVICLTSESDDEADENGVKETTFPEIEANGYMN</sequence>
<dbReference type="HOGENOM" id="CLU_154808_0_0_1"/>
<organism evidence="1">
    <name type="scientific">Magallana gigas</name>
    <name type="common">Pacific oyster</name>
    <name type="synonym">Crassostrea gigas</name>
    <dbReference type="NCBI Taxonomy" id="29159"/>
    <lineage>
        <taxon>Eukaryota</taxon>
        <taxon>Metazoa</taxon>
        <taxon>Spiralia</taxon>
        <taxon>Lophotrochozoa</taxon>
        <taxon>Mollusca</taxon>
        <taxon>Bivalvia</taxon>
        <taxon>Autobranchia</taxon>
        <taxon>Pteriomorphia</taxon>
        <taxon>Ostreida</taxon>
        <taxon>Ostreoidea</taxon>
        <taxon>Ostreidae</taxon>
        <taxon>Magallana</taxon>
    </lineage>
</organism>
<dbReference type="AlphaFoldDB" id="K1PKP9"/>
<proteinExistence type="predicted"/>
<gene>
    <name evidence="1" type="ORF">CGI_10002560</name>
</gene>
<dbReference type="EMBL" id="JH815899">
    <property type="protein sequence ID" value="EKC22273.1"/>
    <property type="molecule type" value="Genomic_DNA"/>
</dbReference>
<evidence type="ECO:0000313" key="1">
    <source>
        <dbReference type="EMBL" id="EKC22273.1"/>
    </source>
</evidence>
<name>K1PKP9_MAGGI</name>
<protein>
    <submittedName>
        <fullName evidence="1">Uncharacterized protein</fullName>
    </submittedName>
</protein>
<reference evidence="1" key="1">
    <citation type="journal article" date="2012" name="Nature">
        <title>The oyster genome reveals stress adaptation and complexity of shell formation.</title>
        <authorList>
            <person name="Zhang G."/>
            <person name="Fang X."/>
            <person name="Guo X."/>
            <person name="Li L."/>
            <person name="Luo R."/>
            <person name="Xu F."/>
            <person name="Yang P."/>
            <person name="Zhang L."/>
            <person name="Wang X."/>
            <person name="Qi H."/>
            <person name="Xiong Z."/>
            <person name="Que H."/>
            <person name="Xie Y."/>
            <person name="Holland P.W."/>
            <person name="Paps J."/>
            <person name="Zhu Y."/>
            <person name="Wu F."/>
            <person name="Chen Y."/>
            <person name="Wang J."/>
            <person name="Peng C."/>
            <person name="Meng J."/>
            <person name="Yang L."/>
            <person name="Liu J."/>
            <person name="Wen B."/>
            <person name="Zhang N."/>
            <person name="Huang Z."/>
            <person name="Zhu Q."/>
            <person name="Feng Y."/>
            <person name="Mount A."/>
            <person name="Hedgecock D."/>
            <person name="Xu Z."/>
            <person name="Liu Y."/>
            <person name="Domazet-Loso T."/>
            <person name="Du Y."/>
            <person name="Sun X."/>
            <person name="Zhang S."/>
            <person name="Liu B."/>
            <person name="Cheng P."/>
            <person name="Jiang X."/>
            <person name="Li J."/>
            <person name="Fan D."/>
            <person name="Wang W."/>
            <person name="Fu W."/>
            <person name="Wang T."/>
            <person name="Wang B."/>
            <person name="Zhang J."/>
            <person name="Peng Z."/>
            <person name="Li Y."/>
            <person name="Li N."/>
            <person name="Wang J."/>
            <person name="Chen M."/>
            <person name="He Y."/>
            <person name="Tan F."/>
            <person name="Song X."/>
            <person name="Zheng Q."/>
            <person name="Huang R."/>
            <person name="Yang H."/>
            <person name="Du X."/>
            <person name="Chen L."/>
            <person name="Yang M."/>
            <person name="Gaffney P.M."/>
            <person name="Wang S."/>
            <person name="Luo L."/>
            <person name="She Z."/>
            <person name="Ming Y."/>
            <person name="Huang W."/>
            <person name="Zhang S."/>
            <person name="Huang B."/>
            <person name="Zhang Y."/>
            <person name="Qu T."/>
            <person name="Ni P."/>
            <person name="Miao G."/>
            <person name="Wang J."/>
            <person name="Wang Q."/>
            <person name="Steinberg C.E."/>
            <person name="Wang H."/>
            <person name="Li N."/>
            <person name="Qian L."/>
            <person name="Zhang G."/>
            <person name="Li Y."/>
            <person name="Yang H."/>
            <person name="Liu X."/>
            <person name="Wang J."/>
            <person name="Yin Y."/>
            <person name="Wang J."/>
        </authorList>
    </citation>
    <scope>NUCLEOTIDE SEQUENCE [LARGE SCALE GENOMIC DNA]</scope>
    <source>
        <strain evidence="1">05x7-T-G4-1.051#20</strain>
    </source>
</reference>